<name>A0A2J6PGY6_9HELO</name>
<dbReference type="Proteomes" id="UP000235672">
    <property type="component" value="Unassembled WGS sequence"/>
</dbReference>
<proteinExistence type="predicted"/>
<evidence type="ECO:0000313" key="1">
    <source>
        <dbReference type="EMBL" id="PMD13263.1"/>
    </source>
</evidence>
<sequence>MSLPPLVVHSLHTRGTGSNPVNLTALRTEIAPGWVAGPGGRGTWDILYSYDTKFAFWRRKTTSVAIAVFAPEIVVVNAFRQWRLARGFVRALNQIAIKNNGEKFKSWYNQSGNHFDIVYGHFAAMGRFAADVEQIYNVTRRTTITPHGIIFLARRGRFCKVNGGHIQDKSKADLLANGLVCVQVLWVAGQAIERKLAGYPMTLLEIHTLVHVCALLMYGLCFQRLLNVQDQTLVSFEDDQTTLAYMLQTSQSKFPPRYRGFNVKRPYYPVQRGECVMDILDVAEPQRLCGENYGEERGTAAVSFAGRHSRRRPGTRPNIDILSLVVQRTRWDNASISNESILEDVYTDLQRLNSLYCLLWPGFNLFAPVTLTEDWA</sequence>
<keyword evidence="2" id="KW-1185">Reference proteome</keyword>
<dbReference type="STRING" id="1745343.A0A2J6PGY6"/>
<dbReference type="OrthoDB" id="9451547at2759"/>
<dbReference type="AlphaFoldDB" id="A0A2J6PGY6"/>
<reference evidence="1 2" key="1">
    <citation type="submission" date="2016-05" db="EMBL/GenBank/DDBJ databases">
        <title>A degradative enzymes factory behind the ericoid mycorrhizal symbiosis.</title>
        <authorList>
            <consortium name="DOE Joint Genome Institute"/>
            <person name="Martino E."/>
            <person name="Morin E."/>
            <person name="Grelet G."/>
            <person name="Kuo A."/>
            <person name="Kohler A."/>
            <person name="Daghino S."/>
            <person name="Barry K."/>
            <person name="Choi C."/>
            <person name="Cichocki N."/>
            <person name="Clum A."/>
            <person name="Copeland A."/>
            <person name="Hainaut M."/>
            <person name="Haridas S."/>
            <person name="Labutti K."/>
            <person name="Lindquist E."/>
            <person name="Lipzen A."/>
            <person name="Khouja H.-R."/>
            <person name="Murat C."/>
            <person name="Ohm R."/>
            <person name="Olson A."/>
            <person name="Spatafora J."/>
            <person name="Veneault-Fourrey C."/>
            <person name="Henrissat B."/>
            <person name="Grigoriev I."/>
            <person name="Martin F."/>
            <person name="Perotto S."/>
        </authorList>
    </citation>
    <scope>NUCLEOTIDE SEQUENCE [LARGE SCALE GENOMIC DNA]</scope>
    <source>
        <strain evidence="1 2">UAMH 7357</strain>
    </source>
</reference>
<dbReference type="PANTHER" id="PTHR35043:SF7">
    <property type="entry name" value="TRANSCRIPTION FACTOR DOMAIN-CONTAINING PROTEIN"/>
    <property type="match status" value="1"/>
</dbReference>
<organism evidence="1 2">
    <name type="scientific">Hyaloscypha hepaticicola</name>
    <dbReference type="NCBI Taxonomy" id="2082293"/>
    <lineage>
        <taxon>Eukaryota</taxon>
        <taxon>Fungi</taxon>
        <taxon>Dikarya</taxon>
        <taxon>Ascomycota</taxon>
        <taxon>Pezizomycotina</taxon>
        <taxon>Leotiomycetes</taxon>
        <taxon>Helotiales</taxon>
        <taxon>Hyaloscyphaceae</taxon>
        <taxon>Hyaloscypha</taxon>
    </lineage>
</organism>
<dbReference type="PANTHER" id="PTHR35043">
    <property type="entry name" value="TRANSCRIPTION FACTOR DOMAIN-CONTAINING PROTEIN"/>
    <property type="match status" value="1"/>
</dbReference>
<accession>A0A2J6PGY6</accession>
<protein>
    <submittedName>
        <fullName evidence="1">Uncharacterized protein</fullName>
    </submittedName>
</protein>
<dbReference type="EMBL" id="KZ613534">
    <property type="protein sequence ID" value="PMD13263.1"/>
    <property type="molecule type" value="Genomic_DNA"/>
</dbReference>
<evidence type="ECO:0000313" key="2">
    <source>
        <dbReference type="Proteomes" id="UP000235672"/>
    </source>
</evidence>
<gene>
    <name evidence="1" type="ORF">NA56DRAFT_738505</name>
</gene>